<gene>
    <name evidence="7" type="ORF">LCGC14_2267070</name>
</gene>
<keyword evidence="3 6" id="KW-0812">Transmembrane</keyword>
<evidence type="ECO:0000256" key="4">
    <source>
        <dbReference type="ARBA" id="ARBA00022989"/>
    </source>
</evidence>
<evidence type="ECO:0000256" key="3">
    <source>
        <dbReference type="ARBA" id="ARBA00022692"/>
    </source>
</evidence>
<feature type="transmembrane region" description="Helical" evidence="6">
    <location>
        <begin position="218"/>
        <end position="237"/>
    </location>
</feature>
<dbReference type="GO" id="GO:0022857">
    <property type="term" value="F:transmembrane transporter activity"/>
    <property type="evidence" value="ECO:0007669"/>
    <property type="project" value="InterPro"/>
</dbReference>
<reference evidence="7" key="1">
    <citation type="journal article" date="2015" name="Nature">
        <title>Complex archaea that bridge the gap between prokaryotes and eukaryotes.</title>
        <authorList>
            <person name="Spang A."/>
            <person name="Saw J.H."/>
            <person name="Jorgensen S.L."/>
            <person name="Zaremba-Niedzwiedzka K."/>
            <person name="Martijn J."/>
            <person name="Lind A.E."/>
            <person name="van Eijk R."/>
            <person name="Schleper C."/>
            <person name="Guy L."/>
            <person name="Ettema T.J."/>
        </authorList>
    </citation>
    <scope>NUCLEOTIDE SEQUENCE</scope>
</reference>
<feature type="transmembrane region" description="Helical" evidence="6">
    <location>
        <begin position="89"/>
        <end position="106"/>
    </location>
</feature>
<feature type="transmembrane region" description="Helical" evidence="6">
    <location>
        <begin position="188"/>
        <end position="206"/>
    </location>
</feature>
<keyword evidence="4 6" id="KW-1133">Transmembrane helix</keyword>
<feature type="transmembrane region" description="Helical" evidence="6">
    <location>
        <begin position="270"/>
        <end position="288"/>
    </location>
</feature>
<dbReference type="Pfam" id="PF02653">
    <property type="entry name" value="BPD_transp_2"/>
    <property type="match status" value="1"/>
</dbReference>
<keyword evidence="2" id="KW-1003">Cell membrane</keyword>
<name>A0A0F9DKD3_9ZZZZ</name>
<evidence type="ECO:0000313" key="7">
    <source>
        <dbReference type="EMBL" id="KKL54271.1"/>
    </source>
</evidence>
<dbReference type="GO" id="GO:0005886">
    <property type="term" value="C:plasma membrane"/>
    <property type="evidence" value="ECO:0007669"/>
    <property type="project" value="UniProtKB-SubCell"/>
</dbReference>
<evidence type="ECO:0000256" key="2">
    <source>
        <dbReference type="ARBA" id="ARBA00022475"/>
    </source>
</evidence>
<evidence type="ECO:0000256" key="1">
    <source>
        <dbReference type="ARBA" id="ARBA00004651"/>
    </source>
</evidence>
<feature type="transmembrane region" description="Helical" evidence="6">
    <location>
        <begin position="34"/>
        <end position="53"/>
    </location>
</feature>
<comment type="subcellular location">
    <subcellularLocation>
        <location evidence="1">Cell membrane</location>
        <topology evidence="1">Multi-pass membrane protein</topology>
    </subcellularLocation>
</comment>
<dbReference type="EMBL" id="LAZR01031258">
    <property type="protein sequence ID" value="KKL54271.1"/>
    <property type="molecule type" value="Genomic_DNA"/>
</dbReference>
<dbReference type="InterPro" id="IPR001851">
    <property type="entry name" value="ABC_transp_permease"/>
</dbReference>
<feature type="transmembrane region" description="Helical" evidence="6">
    <location>
        <begin position="60"/>
        <end position="83"/>
    </location>
</feature>
<comment type="caution">
    <text evidence="7">The sequence shown here is derived from an EMBL/GenBank/DDBJ whole genome shotgun (WGS) entry which is preliminary data.</text>
</comment>
<accession>A0A0F9DKD3</accession>
<dbReference type="CDD" id="cd06580">
    <property type="entry name" value="TM_PBP1_transp_TpRbsC_like"/>
    <property type="match status" value="1"/>
</dbReference>
<proteinExistence type="predicted"/>
<dbReference type="PANTHER" id="PTHR43370:SF2">
    <property type="entry name" value="ABC TRANSPORTER PERMEASE PROTEIN"/>
    <property type="match status" value="1"/>
</dbReference>
<evidence type="ECO:0000256" key="6">
    <source>
        <dbReference type="SAM" id="Phobius"/>
    </source>
</evidence>
<feature type="non-terminal residue" evidence="7">
    <location>
        <position position="289"/>
    </location>
</feature>
<sequence>MDTMVFVLAGAFGMATPLLLAALGELVCEKSGVINLGVEGMMALAAAIAFMVTYQSHSHILGFIAGGVAGIVLSVIFAGLVLVFSANQVASGLATGIFGLGLSALLSRPFESLTLSPPSKLSIPLLSDIPIVGPILFQHDIGIYLTIALAFGIMWFIGKSKSGLVLRVVGEDAHIAHNLGFDVIKTRFFAIAFGGLLAGFAGAYASTFLTPVWSQGMIAGRGWIALALVVFGTWRVLRVMVGAYLFGVALLADLAVQSLGLAIPSQIMTSMPYVMTIIVLAAVSRDALR</sequence>
<organism evidence="7">
    <name type="scientific">marine sediment metagenome</name>
    <dbReference type="NCBI Taxonomy" id="412755"/>
    <lineage>
        <taxon>unclassified sequences</taxon>
        <taxon>metagenomes</taxon>
        <taxon>ecological metagenomes</taxon>
    </lineage>
</organism>
<evidence type="ECO:0008006" key="8">
    <source>
        <dbReference type="Google" id="ProtNLM"/>
    </source>
</evidence>
<keyword evidence="5 6" id="KW-0472">Membrane</keyword>
<evidence type="ECO:0000256" key="5">
    <source>
        <dbReference type="ARBA" id="ARBA00023136"/>
    </source>
</evidence>
<protein>
    <recommendedName>
        <fullName evidence="8">ABC transporter permease</fullName>
    </recommendedName>
</protein>
<dbReference type="AlphaFoldDB" id="A0A0F9DKD3"/>
<feature type="transmembrane region" description="Helical" evidence="6">
    <location>
        <begin position="244"/>
        <end position="264"/>
    </location>
</feature>
<dbReference type="PANTHER" id="PTHR43370">
    <property type="entry name" value="SUGAR ABC TRANSPORTER INTEGRAL MEMBRANE PROTEIN-RELATED"/>
    <property type="match status" value="1"/>
</dbReference>
<feature type="transmembrane region" description="Helical" evidence="6">
    <location>
        <begin position="141"/>
        <end position="158"/>
    </location>
</feature>